<evidence type="ECO:0000256" key="1">
    <source>
        <dbReference type="SAM" id="SignalP"/>
    </source>
</evidence>
<accession>A0A409WBJ7</accession>
<protein>
    <submittedName>
        <fullName evidence="2">Uncharacterized protein</fullName>
    </submittedName>
</protein>
<organism evidence="2 3">
    <name type="scientific">Panaeolus cyanescens</name>
    <dbReference type="NCBI Taxonomy" id="181874"/>
    <lineage>
        <taxon>Eukaryota</taxon>
        <taxon>Fungi</taxon>
        <taxon>Dikarya</taxon>
        <taxon>Basidiomycota</taxon>
        <taxon>Agaricomycotina</taxon>
        <taxon>Agaricomycetes</taxon>
        <taxon>Agaricomycetidae</taxon>
        <taxon>Agaricales</taxon>
        <taxon>Agaricineae</taxon>
        <taxon>Galeropsidaceae</taxon>
        <taxon>Panaeolus</taxon>
    </lineage>
</organism>
<keyword evidence="1" id="KW-0732">Signal</keyword>
<feature type="chain" id="PRO_5019245063" evidence="1">
    <location>
        <begin position="24"/>
        <end position="152"/>
    </location>
</feature>
<dbReference type="AlphaFoldDB" id="A0A409WBJ7"/>
<gene>
    <name evidence="2" type="ORF">CVT24_001013</name>
</gene>
<proteinExistence type="predicted"/>
<feature type="signal peptide" evidence="1">
    <location>
        <begin position="1"/>
        <end position="23"/>
    </location>
</feature>
<evidence type="ECO:0000313" key="3">
    <source>
        <dbReference type="Proteomes" id="UP000284842"/>
    </source>
</evidence>
<dbReference type="InParanoid" id="A0A409WBJ7"/>
<reference evidence="2 3" key="1">
    <citation type="journal article" date="2018" name="Evol. Lett.">
        <title>Horizontal gene cluster transfer increased hallucinogenic mushroom diversity.</title>
        <authorList>
            <person name="Reynolds H.T."/>
            <person name="Vijayakumar V."/>
            <person name="Gluck-Thaler E."/>
            <person name="Korotkin H.B."/>
            <person name="Matheny P.B."/>
            <person name="Slot J.C."/>
        </authorList>
    </citation>
    <scope>NUCLEOTIDE SEQUENCE [LARGE SCALE GENOMIC DNA]</scope>
    <source>
        <strain evidence="2 3">2629</strain>
    </source>
</reference>
<name>A0A409WBJ7_9AGAR</name>
<keyword evidence="3" id="KW-1185">Reference proteome</keyword>
<dbReference type="Proteomes" id="UP000284842">
    <property type="component" value="Unassembled WGS sequence"/>
</dbReference>
<comment type="caution">
    <text evidence="2">The sequence shown here is derived from an EMBL/GenBank/DDBJ whole genome shotgun (WGS) entry which is preliminary data.</text>
</comment>
<evidence type="ECO:0000313" key="2">
    <source>
        <dbReference type="EMBL" id="PPQ75915.1"/>
    </source>
</evidence>
<sequence>MQFTRFAFVAVVTLCKLSIFASAAPVPEWSSLEYREALPEPVCPAHSANPHLQPTTTEFYHATRLLDQNQPNFKSILTLVQSSPSPISFEIPSFLIPNPKVIRFVFDTLALYLATYSHRSRLPDRTLFASGSVSPFAYSIPILHIPSSAPAK</sequence>
<dbReference type="EMBL" id="NHTK01005628">
    <property type="protein sequence ID" value="PPQ75915.1"/>
    <property type="molecule type" value="Genomic_DNA"/>
</dbReference>